<dbReference type="Proteomes" id="UP000177309">
    <property type="component" value="Unassembled WGS sequence"/>
</dbReference>
<evidence type="ECO:0000256" key="1">
    <source>
        <dbReference type="ARBA" id="ARBA00000085"/>
    </source>
</evidence>
<keyword evidence="5" id="KW-0547">Nucleotide-binding</keyword>
<dbReference type="Gene3D" id="3.30.450.40">
    <property type="match status" value="1"/>
</dbReference>
<dbReference type="InterPro" id="IPR003661">
    <property type="entry name" value="HisK_dim/P_dom"/>
</dbReference>
<keyword evidence="4" id="KW-0808">Transferase</keyword>
<dbReference type="PANTHER" id="PTHR43065:SF10">
    <property type="entry name" value="PEROXIDE STRESS-ACTIVATED HISTIDINE KINASE MAK3"/>
    <property type="match status" value="1"/>
</dbReference>
<dbReference type="InterPro" id="IPR003594">
    <property type="entry name" value="HATPase_dom"/>
</dbReference>
<dbReference type="Gene3D" id="1.10.287.130">
    <property type="match status" value="1"/>
</dbReference>
<dbReference type="InterPro" id="IPR036890">
    <property type="entry name" value="HATPase_C_sf"/>
</dbReference>
<dbReference type="EC" id="2.7.13.3" evidence="2"/>
<sequence length="657" mass="74458">MESTCNDPGLNVWIDKFLYTGAAFAPTAFLYSILIIINKAKKRNKIILLSCLCSLVFLFFNLFFRSIYIPAVTHRISFRYIASPGPVWYLFILFFTCATFYGLFELHIERNKSIGRRKTQLTYLFIAYLIVIIAALFYLLLVFNIETPPVDNFLVIVYSFMMAYAILKHHLLDIEIVIKRGLVYSVLTGFNTGIFVSLIFVGNYFFSGITGYNSLWSSVIGAFVIAMIFQPLRDIIQNIVDRTFFRARYNYQQILNKYSHTLAQPMADLSRFARIAPYLLTKSMKLSGSSVMVLDRATHNYVVRAGEREGRALEGTVVPETSALVKELMKQEKGFSLEEIMDLEKNASEKDKKHYQEVLEAMKALKSVLIIPSISEGQYFHKATLLSTINLSRKLSEESFSREDVEFLRTLANQAAISIEYAFILEELQRNQKQIIQSEKLATIGITTAGVAHELKNPLTYLHTLGQILPMKWQDKEFMESVIKLLPTETQRMQLIVEGLLDYSRSRELMLKPLDVSTVTDKGLALLAYEIRKQRVEVETNYEHKKNTLGDPNRLMQVFMNVIANAVQAMGEAGGDLTITTKDEGTCVVVMVTDTGPGMSKEQQTRIFDSFFTTKEEGTGLGLPISKKIVEEHHGSMEVESKEGKGTTFTISLPAAA</sequence>
<dbReference type="Pfam" id="PF00512">
    <property type="entry name" value="HisKA"/>
    <property type="match status" value="1"/>
</dbReference>
<evidence type="ECO:0000256" key="6">
    <source>
        <dbReference type="ARBA" id="ARBA00022777"/>
    </source>
</evidence>
<feature type="domain" description="Histidine kinase" evidence="10">
    <location>
        <begin position="450"/>
        <end position="657"/>
    </location>
</feature>
<keyword evidence="8" id="KW-0902">Two-component regulatory system</keyword>
<dbReference type="Pfam" id="PF02518">
    <property type="entry name" value="HATPase_c"/>
    <property type="match status" value="1"/>
</dbReference>
<feature type="transmembrane region" description="Helical" evidence="9">
    <location>
        <begin position="120"/>
        <end position="141"/>
    </location>
</feature>
<comment type="catalytic activity">
    <reaction evidence="1">
        <text>ATP + protein L-histidine = ADP + protein N-phospho-L-histidine.</text>
        <dbReference type="EC" id="2.7.13.3"/>
    </reaction>
</comment>
<dbReference type="PROSITE" id="PS50109">
    <property type="entry name" value="HIS_KIN"/>
    <property type="match status" value="1"/>
</dbReference>
<dbReference type="Gene3D" id="3.30.565.10">
    <property type="entry name" value="Histidine kinase-like ATPase, C-terminal domain"/>
    <property type="match status" value="1"/>
</dbReference>
<dbReference type="SUPFAM" id="SSF47384">
    <property type="entry name" value="Homodimeric domain of signal transducing histidine kinase"/>
    <property type="match status" value="1"/>
</dbReference>
<comment type="caution">
    <text evidence="11">The sequence shown here is derived from an EMBL/GenBank/DDBJ whole genome shotgun (WGS) entry which is preliminary data.</text>
</comment>
<dbReference type="SMART" id="SM00065">
    <property type="entry name" value="GAF"/>
    <property type="match status" value="1"/>
</dbReference>
<gene>
    <name evidence="11" type="ORF">A2462_06285</name>
</gene>
<dbReference type="InterPro" id="IPR005467">
    <property type="entry name" value="His_kinase_dom"/>
</dbReference>
<evidence type="ECO:0000313" key="11">
    <source>
        <dbReference type="EMBL" id="OGC33150.1"/>
    </source>
</evidence>
<keyword evidence="6" id="KW-0418">Kinase</keyword>
<feature type="transmembrane region" description="Helical" evidence="9">
    <location>
        <begin position="153"/>
        <end position="171"/>
    </location>
</feature>
<dbReference type="Pfam" id="PF01590">
    <property type="entry name" value="GAF"/>
    <property type="match status" value="1"/>
</dbReference>
<reference evidence="11 12" key="1">
    <citation type="journal article" date="2016" name="Nat. Commun.">
        <title>Thousands of microbial genomes shed light on interconnected biogeochemical processes in an aquifer system.</title>
        <authorList>
            <person name="Anantharaman K."/>
            <person name="Brown C.T."/>
            <person name="Hug L.A."/>
            <person name="Sharon I."/>
            <person name="Castelle C.J."/>
            <person name="Probst A.J."/>
            <person name="Thomas B.C."/>
            <person name="Singh A."/>
            <person name="Wilkins M.J."/>
            <person name="Karaoz U."/>
            <person name="Brodie E.L."/>
            <person name="Williams K.H."/>
            <person name="Hubbard S.S."/>
            <person name="Banfield J.F."/>
        </authorList>
    </citation>
    <scope>NUCLEOTIDE SEQUENCE [LARGE SCALE GENOMIC DNA]</scope>
</reference>
<evidence type="ECO:0000256" key="2">
    <source>
        <dbReference type="ARBA" id="ARBA00012438"/>
    </source>
</evidence>
<dbReference type="InterPro" id="IPR031621">
    <property type="entry name" value="HisKA_7TM"/>
</dbReference>
<keyword evidence="7" id="KW-0067">ATP-binding</keyword>
<dbReference type="SUPFAM" id="SSF55781">
    <property type="entry name" value="GAF domain-like"/>
    <property type="match status" value="1"/>
</dbReference>
<protein>
    <recommendedName>
        <fullName evidence="2">histidine kinase</fullName>
        <ecNumber evidence="2">2.7.13.3</ecNumber>
    </recommendedName>
</protein>
<evidence type="ECO:0000256" key="8">
    <source>
        <dbReference type="ARBA" id="ARBA00023012"/>
    </source>
</evidence>
<dbReference type="InterPro" id="IPR036097">
    <property type="entry name" value="HisK_dim/P_sf"/>
</dbReference>
<evidence type="ECO:0000256" key="5">
    <source>
        <dbReference type="ARBA" id="ARBA00022741"/>
    </source>
</evidence>
<name>A0A1F4TKU0_UNCSA</name>
<keyword evidence="9" id="KW-0812">Transmembrane</keyword>
<evidence type="ECO:0000256" key="3">
    <source>
        <dbReference type="ARBA" id="ARBA00022553"/>
    </source>
</evidence>
<dbReference type="SMART" id="SM00388">
    <property type="entry name" value="HisKA"/>
    <property type="match status" value="1"/>
</dbReference>
<feature type="transmembrane region" description="Helical" evidence="9">
    <location>
        <begin position="17"/>
        <end position="37"/>
    </location>
</feature>
<feature type="transmembrane region" description="Helical" evidence="9">
    <location>
        <begin position="88"/>
        <end position="108"/>
    </location>
</feature>
<keyword evidence="3" id="KW-0597">Phosphoprotein</keyword>
<dbReference type="Pfam" id="PF16927">
    <property type="entry name" value="HisKA_7TM"/>
    <property type="match status" value="1"/>
</dbReference>
<evidence type="ECO:0000313" key="12">
    <source>
        <dbReference type="Proteomes" id="UP000177309"/>
    </source>
</evidence>
<dbReference type="InterPro" id="IPR003018">
    <property type="entry name" value="GAF"/>
</dbReference>
<feature type="transmembrane region" description="Helical" evidence="9">
    <location>
        <begin position="183"/>
        <end position="206"/>
    </location>
</feature>
<dbReference type="InterPro" id="IPR029016">
    <property type="entry name" value="GAF-like_dom_sf"/>
</dbReference>
<dbReference type="GO" id="GO:0000155">
    <property type="term" value="F:phosphorelay sensor kinase activity"/>
    <property type="evidence" value="ECO:0007669"/>
    <property type="project" value="InterPro"/>
</dbReference>
<organism evidence="11 12">
    <name type="scientific">candidate division WOR-1 bacterium RIFOXYC2_FULL_41_25</name>
    <dbReference type="NCBI Taxonomy" id="1802586"/>
    <lineage>
        <taxon>Bacteria</taxon>
        <taxon>Bacillati</taxon>
        <taxon>Saganbacteria</taxon>
    </lineage>
</organism>
<dbReference type="PANTHER" id="PTHR43065">
    <property type="entry name" value="SENSOR HISTIDINE KINASE"/>
    <property type="match status" value="1"/>
</dbReference>
<dbReference type="SUPFAM" id="SSF55874">
    <property type="entry name" value="ATPase domain of HSP90 chaperone/DNA topoisomerase II/histidine kinase"/>
    <property type="match status" value="1"/>
</dbReference>
<dbReference type="InterPro" id="IPR004358">
    <property type="entry name" value="Sig_transdc_His_kin-like_C"/>
</dbReference>
<dbReference type="AlphaFoldDB" id="A0A1F4TKU0"/>
<dbReference type="EMBL" id="MEUI01000039">
    <property type="protein sequence ID" value="OGC33150.1"/>
    <property type="molecule type" value="Genomic_DNA"/>
</dbReference>
<dbReference type="GO" id="GO:0005524">
    <property type="term" value="F:ATP binding"/>
    <property type="evidence" value="ECO:0007669"/>
    <property type="project" value="UniProtKB-KW"/>
</dbReference>
<proteinExistence type="predicted"/>
<evidence type="ECO:0000256" key="7">
    <source>
        <dbReference type="ARBA" id="ARBA00022840"/>
    </source>
</evidence>
<keyword evidence="9" id="KW-1133">Transmembrane helix</keyword>
<dbReference type="PRINTS" id="PR00344">
    <property type="entry name" value="BCTRLSENSOR"/>
</dbReference>
<accession>A0A1F4TKU0</accession>
<evidence type="ECO:0000256" key="4">
    <source>
        <dbReference type="ARBA" id="ARBA00022679"/>
    </source>
</evidence>
<evidence type="ECO:0000259" key="10">
    <source>
        <dbReference type="PROSITE" id="PS50109"/>
    </source>
</evidence>
<dbReference type="CDD" id="cd00082">
    <property type="entry name" value="HisKA"/>
    <property type="match status" value="1"/>
</dbReference>
<keyword evidence="9" id="KW-0472">Membrane</keyword>
<feature type="transmembrane region" description="Helical" evidence="9">
    <location>
        <begin position="46"/>
        <end position="68"/>
    </location>
</feature>
<dbReference type="SMART" id="SM00387">
    <property type="entry name" value="HATPase_c"/>
    <property type="match status" value="1"/>
</dbReference>
<evidence type="ECO:0000256" key="9">
    <source>
        <dbReference type="SAM" id="Phobius"/>
    </source>
</evidence>